<gene>
    <name evidence="2" type="ORF">I7I53_06243</name>
</gene>
<organism evidence="2 3">
    <name type="scientific">Ajellomyces capsulatus (strain H88)</name>
    <name type="common">Darling's disease fungus</name>
    <name type="synonym">Histoplasma capsulatum</name>
    <dbReference type="NCBI Taxonomy" id="544711"/>
    <lineage>
        <taxon>Eukaryota</taxon>
        <taxon>Fungi</taxon>
        <taxon>Dikarya</taxon>
        <taxon>Ascomycota</taxon>
        <taxon>Pezizomycotina</taxon>
        <taxon>Eurotiomycetes</taxon>
        <taxon>Eurotiomycetidae</taxon>
        <taxon>Onygenales</taxon>
        <taxon>Ajellomycetaceae</taxon>
        <taxon>Histoplasma</taxon>
    </lineage>
</organism>
<sequence>MPLKRVSFFLFPATELSLGNSGGRLHMFATSFHPSRTTTDPCFSSSIRSSFPSLGPASAQLSSAHLISPHTASNISFSNLTTSSHIHHVLSRTPCLPRLRRLRRHQRGHQLRPSRPRRCHQVRQVRLLLHPDEREGRDGELVPRPERQGRRRQGRGACGRES</sequence>
<evidence type="ECO:0000256" key="1">
    <source>
        <dbReference type="SAM" id="MobiDB-lite"/>
    </source>
</evidence>
<dbReference type="EMBL" id="CP069103">
    <property type="protein sequence ID" value="QSS51024.1"/>
    <property type="molecule type" value="Genomic_DNA"/>
</dbReference>
<feature type="compositionally biased region" description="Basic and acidic residues" evidence="1">
    <location>
        <begin position="130"/>
        <end position="148"/>
    </location>
</feature>
<dbReference type="Proteomes" id="UP000663419">
    <property type="component" value="Chromosome 2"/>
</dbReference>
<proteinExistence type="predicted"/>
<protein>
    <submittedName>
        <fullName evidence="2">Oleate-induced peroxisomal protein</fullName>
    </submittedName>
</protein>
<evidence type="ECO:0000313" key="3">
    <source>
        <dbReference type="Proteomes" id="UP000663419"/>
    </source>
</evidence>
<dbReference type="VEuPathDB" id="FungiDB:I7I53_06243"/>
<dbReference type="AlphaFoldDB" id="A0A8A1LF04"/>
<feature type="region of interest" description="Disordered" evidence="1">
    <location>
        <begin position="130"/>
        <end position="162"/>
    </location>
</feature>
<reference evidence="2" key="1">
    <citation type="submission" date="2021-01" db="EMBL/GenBank/DDBJ databases">
        <title>Chromosome-level genome assembly of a human fungal pathogen reveals clustering of transcriptionally co-regulated genes.</title>
        <authorList>
            <person name="Voorhies M."/>
            <person name="Cohen S."/>
            <person name="Shea T.P."/>
            <person name="Petrus S."/>
            <person name="Munoz J.F."/>
            <person name="Poplawski S."/>
            <person name="Goldman W.E."/>
            <person name="Michael T."/>
            <person name="Cuomo C.A."/>
            <person name="Sil A."/>
            <person name="Beyhan S."/>
        </authorList>
    </citation>
    <scope>NUCLEOTIDE SEQUENCE</scope>
    <source>
        <strain evidence="2">H88</strain>
    </source>
</reference>
<name>A0A8A1LF04_AJEC8</name>
<accession>A0A8A1LF04</accession>
<evidence type="ECO:0000313" key="2">
    <source>
        <dbReference type="EMBL" id="QSS51024.1"/>
    </source>
</evidence>